<keyword evidence="1" id="KW-0812">Transmembrane</keyword>
<dbReference type="AlphaFoldDB" id="A0A2A7MGT4"/>
<reference evidence="2 4" key="1">
    <citation type="submission" date="2017-10" db="EMBL/GenBank/DDBJ databases">
        <title>Effective Description of Clostridium neonatale sp. nov. linked to necrotizing enterocolitis in neonates and a clarification of species assignable to the genus Clostridium (Prazmowski 1880) emend. Lawson and Rainey 2016.</title>
        <authorList>
            <person name="Bernard K."/>
            <person name="Burdz T."/>
            <person name="Wiebe D."/>
            <person name="Balcewich B."/>
            <person name="Alfa M."/>
            <person name="Bernier A.-M."/>
        </authorList>
    </citation>
    <scope>NUCLEOTIDE SEQUENCE [LARGE SCALE GENOMIC DNA]</scope>
    <source>
        <strain evidence="2 4">LCDC99A005</strain>
    </source>
</reference>
<gene>
    <name evidence="3" type="ORF">CNEONATNEC25_01934</name>
    <name evidence="2" type="ORF">CQ394_04105</name>
</gene>
<keyword evidence="4" id="KW-1185">Reference proteome</keyword>
<feature type="transmembrane region" description="Helical" evidence="1">
    <location>
        <begin position="42"/>
        <end position="59"/>
    </location>
</feature>
<dbReference type="Proteomes" id="UP000220840">
    <property type="component" value="Unassembled WGS sequence"/>
</dbReference>
<evidence type="ECO:0000313" key="2">
    <source>
        <dbReference type="EMBL" id="PEG30914.1"/>
    </source>
</evidence>
<organism evidence="2 4">
    <name type="scientific">Clostridium neonatale</name>
    <dbReference type="NCBI Taxonomy" id="137838"/>
    <lineage>
        <taxon>Bacteria</taxon>
        <taxon>Bacillati</taxon>
        <taxon>Bacillota</taxon>
        <taxon>Clostridia</taxon>
        <taxon>Eubacteriales</taxon>
        <taxon>Clostridiaceae</taxon>
        <taxon>Clostridium</taxon>
    </lineage>
</organism>
<sequence length="225" mass="25824">MAILLLGLKIISVVLIIISLILTAIIFVPFRYIVKGSIDEGFYGNACVKLLFGLVKLIISREKESSKVKMQISLCGINISMADKKKFKTRETKKSEIKEKSSKKIQFNKNLFNILCNYTKEVLNIIKPKYIKADGIYGFEDPSMTGILSGLISIINTAYPNNNINLFPRFEEEVYHIELEIMGKILGFIIIFKTIHLLMKKDIRKIIFSKKEKNMKHLKPKMCIK</sequence>
<reference evidence="3 5" key="2">
    <citation type="submission" date="2018-06" db="EMBL/GenBank/DDBJ databases">
        <authorList>
            <consortium name="IHU Genomes"/>
        </authorList>
    </citation>
    <scope>NUCLEOTIDE SEQUENCE [LARGE SCALE GENOMIC DNA]</scope>
    <source>
        <strain evidence="3 5">NEC25</strain>
    </source>
</reference>
<dbReference type="RefSeq" id="WP_058295078.1">
    <property type="nucleotide sequence ID" value="NZ_CAKJVD010000054.1"/>
</dbReference>
<dbReference type="Pfam" id="PF11167">
    <property type="entry name" value="DUF2953"/>
    <property type="match status" value="1"/>
</dbReference>
<dbReference type="STRING" id="137838.GCA_001458595_02285"/>
<name>A0A2A7MGT4_9CLOT</name>
<dbReference type="InterPro" id="IPR021338">
    <property type="entry name" value="DUF2953"/>
</dbReference>
<evidence type="ECO:0000313" key="4">
    <source>
        <dbReference type="Proteomes" id="UP000220840"/>
    </source>
</evidence>
<evidence type="ECO:0000313" key="3">
    <source>
        <dbReference type="EMBL" id="VCT84334.1"/>
    </source>
</evidence>
<evidence type="ECO:0000256" key="1">
    <source>
        <dbReference type="SAM" id="Phobius"/>
    </source>
</evidence>
<dbReference type="EMBL" id="PDCJ01000001">
    <property type="protein sequence ID" value="PEG30914.1"/>
    <property type="molecule type" value="Genomic_DNA"/>
</dbReference>
<dbReference type="EMBL" id="UWJD01000001">
    <property type="protein sequence ID" value="VCT84334.1"/>
    <property type="molecule type" value="Genomic_DNA"/>
</dbReference>
<feature type="transmembrane region" description="Helical" evidence="1">
    <location>
        <begin position="7"/>
        <end position="30"/>
    </location>
</feature>
<dbReference type="Proteomes" id="UP000431451">
    <property type="component" value="Unassembled WGS sequence"/>
</dbReference>
<dbReference type="OrthoDB" id="1739345at2"/>
<evidence type="ECO:0000313" key="5">
    <source>
        <dbReference type="Proteomes" id="UP000431451"/>
    </source>
</evidence>
<dbReference type="GeneID" id="68877286"/>
<accession>A0A2A7MGT4</accession>
<keyword evidence="1" id="KW-0472">Membrane</keyword>
<proteinExistence type="predicted"/>
<keyword evidence="1" id="KW-1133">Transmembrane helix</keyword>
<protein>
    <submittedName>
        <fullName evidence="2">DUF2953 domain-containing protein</fullName>
    </submittedName>
</protein>